<feature type="transmembrane region" description="Helical" evidence="2">
    <location>
        <begin position="318"/>
        <end position="339"/>
    </location>
</feature>
<evidence type="ECO:0008006" key="5">
    <source>
        <dbReference type="Google" id="ProtNLM"/>
    </source>
</evidence>
<reference evidence="3" key="1">
    <citation type="submission" date="2021-01" db="EMBL/GenBank/DDBJ databases">
        <title>Whole genome shotgun sequence of Virgisporangium ochraceum NBRC 16418.</title>
        <authorList>
            <person name="Komaki H."/>
            <person name="Tamura T."/>
        </authorList>
    </citation>
    <scope>NUCLEOTIDE SEQUENCE</scope>
    <source>
        <strain evidence="3">NBRC 16418</strain>
    </source>
</reference>
<feature type="transmembrane region" description="Helical" evidence="2">
    <location>
        <begin position="360"/>
        <end position="383"/>
    </location>
</feature>
<evidence type="ECO:0000313" key="3">
    <source>
        <dbReference type="EMBL" id="GIJ66758.1"/>
    </source>
</evidence>
<feature type="compositionally biased region" description="Pro residues" evidence="1">
    <location>
        <begin position="579"/>
        <end position="599"/>
    </location>
</feature>
<feature type="transmembrane region" description="Helical" evidence="2">
    <location>
        <begin position="787"/>
        <end position="806"/>
    </location>
</feature>
<feature type="region of interest" description="Disordered" evidence="1">
    <location>
        <begin position="198"/>
        <end position="218"/>
    </location>
</feature>
<feature type="transmembrane region" description="Helical" evidence="2">
    <location>
        <begin position="403"/>
        <end position="423"/>
    </location>
</feature>
<keyword evidence="2" id="KW-0812">Transmembrane</keyword>
<name>A0A8J3ZRQ9_9ACTN</name>
<feature type="transmembrane region" description="Helical" evidence="2">
    <location>
        <begin position="883"/>
        <end position="905"/>
    </location>
</feature>
<dbReference type="AlphaFoldDB" id="A0A8J3ZRQ9"/>
<protein>
    <recommendedName>
        <fullName evidence="5">ABC3 transporter permease protein domain-containing protein</fullName>
    </recommendedName>
</protein>
<evidence type="ECO:0000313" key="4">
    <source>
        <dbReference type="Proteomes" id="UP000635606"/>
    </source>
</evidence>
<feature type="transmembrane region" description="Helical" evidence="2">
    <location>
        <begin position="468"/>
        <end position="489"/>
    </location>
</feature>
<dbReference type="RefSeq" id="WP_203926719.1">
    <property type="nucleotide sequence ID" value="NZ_BOPH01000020.1"/>
</dbReference>
<evidence type="ECO:0000256" key="2">
    <source>
        <dbReference type="SAM" id="Phobius"/>
    </source>
</evidence>
<sequence>MRWPLVAAGVTGWLRQGPWAMLVLAVFTVATLAAASAPMFDEASDNAVFAQRRAAIPQTAGQNEDVAVRLTASTSPESKDQEVALRELRAVPHLSAPTLGGASVGAEIAKSRRWRSTVTSGGRSEIARLLAVENPAARLVAVGAAAAEGVWLPQPVAADLGVRAGDTVTYAIDTTPAAPPGVAVKVAGVYAVTGSRVPADKPGAPQSWARQQGDFPPDPSTRTLKAHLVIGDIATIEKLADASGDRMLWWADAALVPGATMTEAREAARGIAGMRTRYLGRVSTDPEATVTPRVASGVAQVVVDAARTAETVQQRTRVAGWAALLIAVASVLAIGLLAVRRRRVELRHSVGSGLSPSTVGTLWFLEHLVPAVPAAAAGWALAWLLVDRLGPPGAVTATSLRPALVAAVVAALVGPVVVAVVAAGSAARRVRPAVPVAPRRPRPWGLLVVVAAAVAAVGLWGTTQARGVDLVVPLLVLAAAGVVGGTLLVRFASLRRRRTATDTARPAVTWWLLRRRLAAGGERVLTVMLLTTGLGMLAFTVSAVHTVDVNIADRVDTAAGTAAIARIEGSWALDEQAVPQPPEPKPGDAPPPSGLVPGVRTPPLPGHAALVWRFDAYTPYDEGLRDLVIVEPETLLPVARWGRGDDLAAARRAVEELRKPSSGPVVPAIVVGDPSVAKLDEMPVVLPGWNGRLRVVAHLPAFPGMGNRAMYVVPGAAMFPQLGREDPRLRPENGFTGGFFTTEVWSSAGLLGIDEVTAPRAVKVEQTVTIARYRQDPLYVAAGQSRGYELAIAAYLALLAVVALALHADRTAVAARPGDLMLARVGVGRARIVGARAAELVTLVVVAVVCAVGALAGLAPLAARLLDPNPGQVPELRLAVPPAAVAVTAGVAVLAALIAAGLAVMRSSAREEDAFRGDG</sequence>
<keyword evidence="4" id="KW-1185">Reference proteome</keyword>
<evidence type="ECO:0000256" key="1">
    <source>
        <dbReference type="SAM" id="MobiDB-lite"/>
    </source>
</evidence>
<feature type="transmembrane region" description="Helical" evidence="2">
    <location>
        <begin position="840"/>
        <end position="863"/>
    </location>
</feature>
<feature type="transmembrane region" description="Helical" evidence="2">
    <location>
        <begin position="444"/>
        <end position="462"/>
    </location>
</feature>
<organism evidence="3 4">
    <name type="scientific">Virgisporangium ochraceum</name>
    <dbReference type="NCBI Taxonomy" id="65505"/>
    <lineage>
        <taxon>Bacteria</taxon>
        <taxon>Bacillati</taxon>
        <taxon>Actinomycetota</taxon>
        <taxon>Actinomycetes</taxon>
        <taxon>Micromonosporales</taxon>
        <taxon>Micromonosporaceae</taxon>
        <taxon>Virgisporangium</taxon>
    </lineage>
</organism>
<proteinExistence type="predicted"/>
<accession>A0A8J3ZRQ9</accession>
<keyword evidence="2" id="KW-0472">Membrane</keyword>
<dbReference type="Proteomes" id="UP000635606">
    <property type="component" value="Unassembled WGS sequence"/>
</dbReference>
<keyword evidence="2" id="KW-1133">Transmembrane helix</keyword>
<feature type="transmembrane region" description="Helical" evidence="2">
    <location>
        <begin position="524"/>
        <end position="544"/>
    </location>
</feature>
<dbReference type="EMBL" id="BOPH01000020">
    <property type="protein sequence ID" value="GIJ66758.1"/>
    <property type="molecule type" value="Genomic_DNA"/>
</dbReference>
<comment type="caution">
    <text evidence="3">The sequence shown here is derived from an EMBL/GenBank/DDBJ whole genome shotgun (WGS) entry which is preliminary data.</text>
</comment>
<gene>
    <name evidence="3" type="ORF">Voc01_016750</name>
</gene>
<feature type="region of interest" description="Disordered" evidence="1">
    <location>
        <begin position="576"/>
        <end position="599"/>
    </location>
</feature>